<keyword evidence="1" id="KW-0472">Membrane</keyword>
<dbReference type="Proteomes" id="UP000180254">
    <property type="component" value="Unassembled WGS sequence"/>
</dbReference>
<feature type="transmembrane region" description="Helical" evidence="1">
    <location>
        <begin position="537"/>
        <end position="553"/>
    </location>
</feature>
<protein>
    <submittedName>
        <fullName evidence="2">Uncharacterized protein</fullName>
    </submittedName>
</protein>
<evidence type="ECO:0000313" key="2">
    <source>
        <dbReference type="EMBL" id="OHW62077.1"/>
    </source>
</evidence>
<dbReference type="EMBL" id="MKIE01000005">
    <property type="protein sequence ID" value="OHW62077.1"/>
    <property type="molecule type" value="Genomic_DNA"/>
</dbReference>
<gene>
    <name evidence="2" type="ORF">EUAN_15250</name>
</gene>
<dbReference type="STRING" id="39480.EUAN_15250"/>
<evidence type="ECO:0000256" key="1">
    <source>
        <dbReference type="SAM" id="Phobius"/>
    </source>
</evidence>
<keyword evidence="1" id="KW-1133">Transmembrane helix</keyword>
<dbReference type="Pfam" id="PF18949">
    <property type="entry name" value="DUF5693"/>
    <property type="match status" value="1"/>
</dbReference>
<feature type="transmembrane region" description="Helical" evidence="1">
    <location>
        <begin position="498"/>
        <end position="517"/>
    </location>
</feature>
<dbReference type="OrthoDB" id="3805529at2"/>
<dbReference type="AlphaFoldDB" id="A0A1S1V7E0"/>
<feature type="transmembrane region" description="Helical" evidence="1">
    <location>
        <begin position="403"/>
        <end position="420"/>
    </location>
</feature>
<feature type="transmembrane region" description="Helical" evidence="1">
    <location>
        <begin position="432"/>
        <end position="448"/>
    </location>
</feature>
<dbReference type="InterPro" id="IPR043748">
    <property type="entry name" value="DUF5693"/>
</dbReference>
<keyword evidence="1" id="KW-0812">Transmembrane</keyword>
<name>A0A1S1V7E0_9FIRM</name>
<dbReference type="RefSeq" id="WP_071063305.1">
    <property type="nucleotide sequence ID" value="NZ_MKIE01000005.1"/>
</dbReference>
<comment type="caution">
    <text evidence="2">The sequence shown here is derived from an EMBL/GenBank/DDBJ whole genome shotgun (WGS) entry which is preliminary data.</text>
</comment>
<feature type="transmembrane region" description="Helical" evidence="1">
    <location>
        <begin position="579"/>
        <end position="596"/>
    </location>
</feature>
<reference evidence="2 3" key="1">
    <citation type="submission" date="2016-09" db="EMBL/GenBank/DDBJ databases">
        <title>Genome sequence of Eubacterium angustum.</title>
        <authorList>
            <person name="Poehlein A."/>
            <person name="Daniel R."/>
        </authorList>
    </citation>
    <scope>NUCLEOTIDE SEQUENCE [LARGE SCALE GENOMIC DNA]</scope>
    <source>
        <strain evidence="2 3">DSM 1989</strain>
    </source>
</reference>
<feature type="transmembrane region" description="Helical" evidence="1">
    <location>
        <begin position="686"/>
        <end position="707"/>
    </location>
</feature>
<feature type="transmembrane region" description="Helical" evidence="1">
    <location>
        <begin position="653"/>
        <end position="674"/>
    </location>
</feature>
<sequence length="720" mass="81187">MIKNNRMIIILLIASLLSSSLLMFNRISTEMNDRKIDFVLDYYEIEKLAEQSDKSLGWWLEKLGNMGASAVAINYETIRSMKEERDGISTVLLYQLKKEVEWEQNYPKEVVDYINSPETDKYDILVSVDNFESFDFIAENMKSKYGKKVSVFRSEENGYLVIDGGMSEALYPETEYLIDEEGNKIAQESNMLDSKVEDLNIGLDPEKLEVIKESGLEVLPRISNTVEGWNGKSYFNSIVEEYKDLENRSDYLIFGGKEILGHSDQDDRIDEIEELINSEELKLGIVETDVQRSYISQKGMNKLLERLDYSAVKVFSIAPYIQERYKYYNYEGSEEIENTIYRGVTERNIKLVYFRPFKSEEKRYVTELGEYERMFSSLANRLEDHGISYGEAVPFKSNHVNKILGIIAGTSAVALGLILLERLFNVDRKIRNLAAIAGLLGVAVLGLFGGSLGYMVIALLVSIVFPSVSMVYLVGVLKSQYLENGGDVKRAIVSGSKALVVTSLISLTGALVVGAIMSDIVNLLDIKYFQGVKLSQMAPIVVYMLLFLGYFGYKSEKSSSETRATIEDFKEVLQDNVKVLYMIIAVAIAGAGYVYLARTGHESNIQPSELEMIFRNTMELKFLARPRTKEFLIAFPAIVVGTYMAVKRWKLGVFIAGLAAVIGQTSIINTFSHFKTPIYISFARTVYSLVIGLALGVLYTFALYALIRLFGKTKGETSDE</sequence>
<organism evidence="2 3">
    <name type="scientific">Andreesenia angusta</name>
    <dbReference type="NCBI Taxonomy" id="39480"/>
    <lineage>
        <taxon>Bacteria</taxon>
        <taxon>Bacillati</taxon>
        <taxon>Bacillota</taxon>
        <taxon>Tissierellia</taxon>
        <taxon>Tissierellales</taxon>
        <taxon>Gottschalkiaceae</taxon>
        <taxon>Andreesenia</taxon>
    </lineage>
</organism>
<evidence type="ECO:0000313" key="3">
    <source>
        <dbReference type="Proteomes" id="UP000180254"/>
    </source>
</evidence>
<feature type="transmembrane region" description="Helical" evidence="1">
    <location>
        <begin position="454"/>
        <end position="477"/>
    </location>
</feature>
<keyword evidence="3" id="KW-1185">Reference proteome</keyword>
<proteinExistence type="predicted"/>
<accession>A0A1S1V7E0</accession>